<organism evidence="2 3">
    <name type="scientific">Candidatus Accumulibacter vicinus</name>
    <dbReference type="NCBI Taxonomy" id="2954382"/>
    <lineage>
        <taxon>Bacteria</taxon>
        <taxon>Pseudomonadati</taxon>
        <taxon>Pseudomonadota</taxon>
        <taxon>Betaproteobacteria</taxon>
        <taxon>Candidatus Accumulibacter</taxon>
    </lineage>
</organism>
<dbReference type="InterPro" id="IPR016187">
    <property type="entry name" value="CTDL_fold"/>
</dbReference>
<dbReference type="InterPro" id="IPR005532">
    <property type="entry name" value="SUMF_dom"/>
</dbReference>
<dbReference type="EC" id="2.7.11.1" evidence="2"/>
<proteinExistence type="predicted"/>
<evidence type="ECO:0000313" key="2">
    <source>
        <dbReference type="EMBL" id="KFB68957.1"/>
    </source>
</evidence>
<dbReference type="Gene3D" id="3.90.1580.10">
    <property type="entry name" value="paralog of FGE (formylglycine-generating enzyme)"/>
    <property type="match status" value="1"/>
</dbReference>
<dbReference type="RefSeq" id="WP_273703127.1">
    <property type="nucleotide sequence ID" value="NZ_JDSS02000018.1"/>
</dbReference>
<evidence type="ECO:0000313" key="3">
    <source>
        <dbReference type="Proteomes" id="UP000019812"/>
    </source>
</evidence>
<dbReference type="Proteomes" id="UP000019812">
    <property type="component" value="Unassembled WGS sequence"/>
</dbReference>
<feature type="domain" description="Sulfatase-modifying factor enzyme-like" evidence="1">
    <location>
        <begin position="327"/>
        <end position="408"/>
    </location>
</feature>
<reference evidence="2 3" key="1">
    <citation type="submission" date="2014-07" db="EMBL/GenBank/DDBJ databases">
        <title>Expanding our view of genomic diversity in Candidatus Accumulibacter clades.</title>
        <authorList>
            <person name="Skennerton C.T."/>
            <person name="Barr J.J."/>
            <person name="Slater F.R."/>
            <person name="Bond P.L."/>
            <person name="Tyson G.W."/>
        </authorList>
    </citation>
    <scope>NUCLEOTIDE SEQUENCE [LARGE SCALE GENOMIC DNA]</scope>
    <source>
        <strain evidence="3">SK-01</strain>
    </source>
</reference>
<keyword evidence="2" id="KW-0418">Kinase</keyword>
<dbReference type="AlphaFoldDB" id="A0A084Y2L3"/>
<dbReference type="GO" id="GO:0004674">
    <property type="term" value="F:protein serine/threonine kinase activity"/>
    <property type="evidence" value="ECO:0007669"/>
    <property type="project" value="UniProtKB-EC"/>
</dbReference>
<dbReference type="EMBL" id="JDSS02000018">
    <property type="protein sequence ID" value="KFB68957.1"/>
    <property type="molecule type" value="Genomic_DNA"/>
</dbReference>
<keyword evidence="2" id="KW-0808">Transferase</keyword>
<dbReference type="PANTHER" id="PTHR23150">
    <property type="entry name" value="SULFATASE MODIFYING FACTOR 1, 2"/>
    <property type="match status" value="1"/>
</dbReference>
<gene>
    <name evidence="2" type="primary">pkn1_6</name>
    <name evidence="2" type="ORF">CAPSK01_001146</name>
</gene>
<feature type="domain" description="Sulfatase-modifying factor enzyme-like" evidence="1">
    <location>
        <begin position="459"/>
        <end position="631"/>
    </location>
</feature>
<sequence length="656" mass="72427">MAGTVEEFLGVYNPQRSSALWQQLRGTPQLDLFRSPFYLRLLLAQAGDGGPALQGRAGLFTGFVRQAVQREIEADNPLFRPGALLDKRDHERLVQHAWRNATDLPARGALLPALCQLAYGLQARRAPGEASRVRVPYDDALALLDGEKYAPLGDELLHAGVALQVLEVQWDDVLYVHQLLQEYFAARALTGQPRPELVSTAWRADQISPSLPDVLVGLADSDPLPAAPATGWEETFVLAAAMARSPEDFVSALLAVNLPLAGRCAAQPDVVLSDALRRRLQQALIERSRDPAADLRARIAATRALGELGDPRFERRRGPLGEYLLPPLVALEAGTYPIGSDEGIYPEEAPAHGVEVAAVHLARFPVTNAEWRLFIAAGGYDDERWWETAAARRWRSGEGTADGIKQRGRDNLQWIRDNPEEYRRMVDDGRVNPLAAANYEKYLAMSEAEFESLLDEKIPSGRQTEPRWWNDPAYNEPTQPVVGICWHEARAYCAWLSAQSGLLWRLPSEAEWEAAARGLTGRRYAWGDDFDPARGNTFESHIRGTTPVGVFPGGDTPEGVADLSGNVWEWTSSAPEPYPYVPNSGREDPAVDAVPRVLRGGSWDYGRDLARCAYRYHSPPGDRYGLVGFRVWGCLPHPEALTTESLISVNTGSLPL</sequence>
<accession>A0A084Y2L3</accession>
<dbReference type="PANTHER" id="PTHR23150:SF19">
    <property type="entry name" value="FORMYLGLYCINE-GENERATING ENZYME"/>
    <property type="match status" value="1"/>
</dbReference>
<comment type="caution">
    <text evidence="2">The sequence shown here is derived from an EMBL/GenBank/DDBJ whole genome shotgun (WGS) entry which is preliminary data.</text>
</comment>
<dbReference type="STRING" id="1457154.CAPSK01_001146"/>
<dbReference type="SUPFAM" id="SSF56436">
    <property type="entry name" value="C-type lectin-like"/>
    <property type="match status" value="1"/>
</dbReference>
<protein>
    <submittedName>
        <fullName evidence="2">Serine/threonine-protein kinase pkn1</fullName>
        <ecNumber evidence="2">2.7.11.1</ecNumber>
    </submittedName>
</protein>
<dbReference type="GO" id="GO:0120147">
    <property type="term" value="F:formylglycine-generating oxidase activity"/>
    <property type="evidence" value="ECO:0007669"/>
    <property type="project" value="TreeGrafter"/>
</dbReference>
<dbReference type="Pfam" id="PF03781">
    <property type="entry name" value="FGE-sulfatase"/>
    <property type="match status" value="2"/>
</dbReference>
<name>A0A084Y2L3_9PROT</name>
<dbReference type="InterPro" id="IPR051043">
    <property type="entry name" value="Sulfatase_Mod_Factor_Kinase"/>
</dbReference>
<dbReference type="InterPro" id="IPR042095">
    <property type="entry name" value="SUMF_sf"/>
</dbReference>
<evidence type="ECO:0000259" key="1">
    <source>
        <dbReference type="Pfam" id="PF03781"/>
    </source>
</evidence>